<keyword evidence="2" id="KW-1185">Reference proteome</keyword>
<protein>
    <submittedName>
        <fullName evidence="1">SPP1 family predicted phage head-tail adaptor</fullName>
    </submittedName>
</protein>
<evidence type="ECO:0000313" key="2">
    <source>
        <dbReference type="Proteomes" id="UP000252893"/>
    </source>
</evidence>
<dbReference type="OrthoDB" id="7570189at2"/>
<name>A0A366EAB0_9HYPH</name>
<gene>
    <name evidence="1" type="ORF">DFR47_101319</name>
</gene>
<organism evidence="1 2">
    <name type="scientific">Pseudochrobactrum asaccharolyticum</name>
    <dbReference type="NCBI Taxonomy" id="354351"/>
    <lineage>
        <taxon>Bacteria</taxon>
        <taxon>Pseudomonadati</taxon>
        <taxon>Pseudomonadota</taxon>
        <taxon>Alphaproteobacteria</taxon>
        <taxon>Hyphomicrobiales</taxon>
        <taxon>Brucellaceae</taxon>
        <taxon>Pseudochrobactrum</taxon>
    </lineage>
</organism>
<dbReference type="Pfam" id="PF05521">
    <property type="entry name" value="Phage_HCP"/>
    <property type="match status" value="1"/>
</dbReference>
<dbReference type="Gene3D" id="2.40.10.270">
    <property type="entry name" value="Bacteriophage SPP1 head-tail adaptor protein"/>
    <property type="match status" value="1"/>
</dbReference>
<accession>A0A366EAB0</accession>
<dbReference type="EMBL" id="QNRH01000001">
    <property type="protein sequence ID" value="RBO98719.1"/>
    <property type="molecule type" value="Genomic_DNA"/>
</dbReference>
<comment type="caution">
    <text evidence="1">The sequence shown here is derived from an EMBL/GenBank/DDBJ whole genome shotgun (WGS) entry which is preliminary data.</text>
</comment>
<dbReference type="Proteomes" id="UP000252893">
    <property type="component" value="Unassembled WGS sequence"/>
</dbReference>
<sequence>MNLQFIDAGQFKIFLSLQENRPLFDDSGSYQEQWTEVATLWGRIEPKKTGSQSFALQAIPNLTHRIITRYRSDIAVSMRLTQGTRHFTVLGLHDPDESQRYLICSVREEIR</sequence>
<reference evidence="1 2" key="1">
    <citation type="submission" date="2018-06" db="EMBL/GenBank/DDBJ databases">
        <title>Genomic Encyclopedia of Type Strains, Phase IV (KMG-IV): sequencing the most valuable type-strain genomes for metagenomic binning, comparative biology and taxonomic classification.</title>
        <authorList>
            <person name="Goeker M."/>
        </authorList>
    </citation>
    <scope>NUCLEOTIDE SEQUENCE [LARGE SCALE GENOMIC DNA]</scope>
    <source>
        <strain evidence="1 2">DSM 25619</strain>
    </source>
</reference>
<dbReference type="RefSeq" id="WP_113942654.1">
    <property type="nucleotide sequence ID" value="NZ_JBHEEG010000003.1"/>
</dbReference>
<dbReference type="AlphaFoldDB" id="A0A366EAB0"/>
<proteinExistence type="predicted"/>
<dbReference type="NCBIfam" id="TIGR01563">
    <property type="entry name" value="gp16_SPP1"/>
    <property type="match status" value="1"/>
</dbReference>
<evidence type="ECO:0000313" key="1">
    <source>
        <dbReference type="EMBL" id="RBO98719.1"/>
    </source>
</evidence>
<dbReference type="InterPro" id="IPR038666">
    <property type="entry name" value="SSP1_head-tail_sf"/>
</dbReference>
<dbReference type="InterPro" id="IPR008767">
    <property type="entry name" value="Phage_SPP1_head-tail_adaptor"/>
</dbReference>